<gene>
    <name evidence="3" type="ORF">DFQ05_0759</name>
</gene>
<evidence type="ECO:0000256" key="1">
    <source>
        <dbReference type="SAM" id="Coils"/>
    </source>
</evidence>
<keyword evidence="4" id="KW-1185">Reference proteome</keyword>
<accession>A0A4R1KYL9</accession>
<evidence type="ECO:0000256" key="2">
    <source>
        <dbReference type="SAM" id="Phobius"/>
    </source>
</evidence>
<comment type="caution">
    <text evidence="3">The sequence shown here is derived from an EMBL/GenBank/DDBJ whole genome shotgun (WGS) entry which is preliminary data.</text>
</comment>
<keyword evidence="1" id="KW-0175">Coiled coil</keyword>
<dbReference type="EMBL" id="SMGI01000001">
    <property type="protein sequence ID" value="TCK69239.1"/>
    <property type="molecule type" value="Genomic_DNA"/>
</dbReference>
<keyword evidence="2" id="KW-0812">Transmembrane</keyword>
<feature type="coiled-coil region" evidence="1">
    <location>
        <begin position="152"/>
        <end position="190"/>
    </location>
</feature>
<dbReference type="Proteomes" id="UP000295714">
    <property type="component" value="Unassembled WGS sequence"/>
</dbReference>
<reference evidence="3 4" key="1">
    <citation type="journal article" date="2015" name="Stand. Genomic Sci.">
        <title>Genomic Encyclopedia of Bacterial and Archaeal Type Strains, Phase III: the genomes of soil and plant-associated and newly described type strains.</title>
        <authorList>
            <person name="Whitman W.B."/>
            <person name="Woyke T."/>
            <person name="Klenk H.P."/>
            <person name="Zhou Y."/>
            <person name="Lilburn T.G."/>
            <person name="Beck B.J."/>
            <person name="De Vos P."/>
            <person name="Vandamme P."/>
            <person name="Eisen J.A."/>
            <person name="Garrity G."/>
            <person name="Hugenholtz P."/>
            <person name="Kyrpides N.C."/>
        </authorList>
    </citation>
    <scope>NUCLEOTIDE SEQUENCE [LARGE SCALE GENOMIC DNA]</scope>
    <source>
        <strain evidence="3 4">CECT 8445</strain>
    </source>
</reference>
<keyword evidence="2" id="KW-0472">Membrane</keyword>
<dbReference type="AlphaFoldDB" id="A0A4R1KYL9"/>
<protein>
    <submittedName>
        <fullName evidence="3">Uncharacterized protein</fullName>
    </submittedName>
</protein>
<evidence type="ECO:0000313" key="3">
    <source>
        <dbReference type="EMBL" id="TCK69239.1"/>
    </source>
</evidence>
<name>A0A4R1KYL9_9FLAO</name>
<keyword evidence="2" id="KW-1133">Transmembrane helix</keyword>
<organism evidence="3 4">
    <name type="scientific">Winogradskyella wandonensis</name>
    <dbReference type="NCBI Taxonomy" id="1442586"/>
    <lineage>
        <taxon>Bacteria</taxon>
        <taxon>Pseudomonadati</taxon>
        <taxon>Bacteroidota</taxon>
        <taxon>Flavobacteriia</taxon>
        <taxon>Flavobacteriales</taxon>
        <taxon>Flavobacteriaceae</taxon>
        <taxon>Winogradskyella</taxon>
    </lineage>
</organism>
<feature type="transmembrane region" description="Helical" evidence="2">
    <location>
        <begin position="15"/>
        <end position="35"/>
    </location>
</feature>
<sequence length="195" mass="22511">MKLNLKNFSIPKTELRSFILTLIATLVGVFIAISLTNSEMRKKEKEDTIKLLNTSRLILINTKSYSQGLKRTVKNLEKDSTSSIEMITQMKKDNPIPFPYLLETVITNEIVSKNISTYSHSQIYTGLLNLKKLADYQTAETYEQALSELIVLMDLEIQFQKGKLDVDEIENRLKTEREELKKKYKNKNVLEISSE</sequence>
<proteinExistence type="predicted"/>
<evidence type="ECO:0000313" key="4">
    <source>
        <dbReference type="Proteomes" id="UP000295714"/>
    </source>
</evidence>